<evidence type="ECO:0000256" key="1">
    <source>
        <dbReference type="SAM" id="SignalP"/>
    </source>
</evidence>
<accession>A0A6J1G1S7</accession>
<name>A0A6J1G1S7_CUCMO</name>
<dbReference type="AlphaFoldDB" id="A0A6J1G1S7"/>
<evidence type="ECO:0000259" key="2">
    <source>
        <dbReference type="SMART" id="SM00856"/>
    </source>
</evidence>
<organism evidence="3 4">
    <name type="scientific">Cucurbita moschata</name>
    <name type="common">Winter crookneck squash</name>
    <name type="synonym">Cucurbita pepo var. moschata</name>
    <dbReference type="NCBI Taxonomy" id="3662"/>
    <lineage>
        <taxon>Eukaryota</taxon>
        <taxon>Viridiplantae</taxon>
        <taxon>Streptophyta</taxon>
        <taxon>Embryophyta</taxon>
        <taxon>Tracheophyta</taxon>
        <taxon>Spermatophyta</taxon>
        <taxon>Magnoliopsida</taxon>
        <taxon>eudicotyledons</taxon>
        <taxon>Gunneridae</taxon>
        <taxon>Pentapetalae</taxon>
        <taxon>rosids</taxon>
        <taxon>fabids</taxon>
        <taxon>Cucurbitales</taxon>
        <taxon>Cucurbitaceae</taxon>
        <taxon>Cucurbiteae</taxon>
        <taxon>Cucurbita</taxon>
    </lineage>
</organism>
<gene>
    <name evidence="4" type="primary">LOC111449895</name>
</gene>
<evidence type="ECO:0000313" key="4">
    <source>
        <dbReference type="RefSeq" id="XP_022945748.1"/>
    </source>
</evidence>
<dbReference type="SMART" id="SM00856">
    <property type="entry name" value="PMEI"/>
    <property type="match status" value="1"/>
</dbReference>
<dbReference type="KEGG" id="cmos:111449895"/>
<dbReference type="SUPFAM" id="SSF101148">
    <property type="entry name" value="Plant invertase/pectin methylesterase inhibitor"/>
    <property type="match status" value="1"/>
</dbReference>
<protein>
    <submittedName>
        <fullName evidence="4">Uncharacterized protein LOC111449895</fullName>
    </submittedName>
</protein>
<reference evidence="4" key="1">
    <citation type="submission" date="2025-08" db="UniProtKB">
        <authorList>
            <consortium name="RefSeq"/>
        </authorList>
    </citation>
    <scope>IDENTIFICATION</scope>
    <source>
        <tissue evidence="4">Young leaves</tissue>
    </source>
</reference>
<dbReference type="RefSeq" id="XP_022945748.1">
    <property type="nucleotide sequence ID" value="XM_023089980.1"/>
</dbReference>
<evidence type="ECO:0000313" key="3">
    <source>
        <dbReference type="Proteomes" id="UP000504609"/>
    </source>
</evidence>
<dbReference type="Gene3D" id="1.20.140.40">
    <property type="entry name" value="Invertase/pectin methylesterase inhibitor family protein"/>
    <property type="match status" value="1"/>
</dbReference>
<keyword evidence="3" id="KW-1185">Reference proteome</keyword>
<dbReference type="CDD" id="cd15800">
    <property type="entry name" value="PMEI-like_2"/>
    <property type="match status" value="1"/>
</dbReference>
<dbReference type="Proteomes" id="UP000504609">
    <property type="component" value="Unplaced"/>
</dbReference>
<feature type="signal peptide" evidence="1">
    <location>
        <begin position="1"/>
        <end position="22"/>
    </location>
</feature>
<dbReference type="InterPro" id="IPR035513">
    <property type="entry name" value="Invertase/methylesterase_inhib"/>
</dbReference>
<dbReference type="InterPro" id="IPR006501">
    <property type="entry name" value="Pectinesterase_inhib_dom"/>
</dbReference>
<feature type="domain" description="Pectinesterase inhibitor" evidence="2">
    <location>
        <begin position="19"/>
        <end position="154"/>
    </location>
</feature>
<keyword evidence="1" id="KW-0732">Signal</keyword>
<dbReference type="GO" id="GO:0004857">
    <property type="term" value="F:enzyme inhibitor activity"/>
    <property type="evidence" value="ECO:0007669"/>
    <property type="project" value="InterPro"/>
</dbReference>
<sequence length="158" mass="17028">MAKMHSVSFSMIFLVAVFGGQAKGGGPCDKADHVQICQTAVKGATEPEAALKAAIEHLIVETERARDEAAKLGKMEPLDVCKTNYNDAIRGLKESLNHLKTKDKRSLKTKLSAALTFYVTCDDTLAEGRVVQLASDVLTTDAMLRQLAGVCLYLATLT</sequence>
<dbReference type="Pfam" id="PF04043">
    <property type="entry name" value="PMEI"/>
    <property type="match status" value="1"/>
</dbReference>
<proteinExistence type="predicted"/>
<feature type="chain" id="PRO_5027032151" evidence="1">
    <location>
        <begin position="23"/>
        <end position="158"/>
    </location>
</feature>
<dbReference type="GeneID" id="111449895"/>
<dbReference type="NCBIfam" id="TIGR01614">
    <property type="entry name" value="PME_inhib"/>
    <property type="match status" value="1"/>
</dbReference>